<dbReference type="Pfam" id="PF00481">
    <property type="entry name" value="PP2C"/>
    <property type="match status" value="1"/>
</dbReference>
<dbReference type="InterPro" id="IPR015655">
    <property type="entry name" value="PP2C"/>
</dbReference>
<dbReference type="OrthoDB" id="420076at2759"/>
<dbReference type="InterPro" id="IPR036457">
    <property type="entry name" value="PPM-type-like_dom_sf"/>
</dbReference>
<dbReference type="Gene3D" id="3.60.40.10">
    <property type="entry name" value="PPM-type phosphatase domain"/>
    <property type="match status" value="1"/>
</dbReference>
<evidence type="ECO:0000313" key="2">
    <source>
        <dbReference type="EMBL" id="KAF2773274.1"/>
    </source>
</evidence>
<evidence type="ECO:0000259" key="1">
    <source>
        <dbReference type="PROSITE" id="PS51746"/>
    </source>
</evidence>
<dbReference type="PROSITE" id="PS51746">
    <property type="entry name" value="PPM_2"/>
    <property type="match status" value="1"/>
</dbReference>
<dbReference type="PANTHER" id="PTHR13832">
    <property type="entry name" value="PROTEIN PHOSPHATASE 2C"/>
    <property type="match status" value="1"/>
</dbReference>
<dbReference type="CDD" id="cd00143">
    <property type="entry name" value="PP2Cc"/>
    <property type="match status" value="1"/>
</dbReference>
<sequence>MESAMATAVQAAQALGTPPMDLEKCQEILEMNSGFSVTQTTVGHTCQMPSNLPCEDASSSGTFNFFNDPARDWCEWAIFDGHAGPRTSALLEQALPIAVGDELAKADCMDRPYTANDRHVVDTIKKAFLSIDNEIINASREAIEVRKAGEGRAHTIGIAALAHAGSCALLALYDPRRSVLRVANTGDSRAVLGRWDKQEGKYVAQPMSADQTGFNQDEVARIKKEHPGEDTIDPKTGRIFGLAVTRAFGDARWKWPEEITRRAHEFFCGPPPRPNGVIKTPPYLTAEPEVTETKVRTGARPDFLILASDGLWDNMSSEDAVACVQLWLDKNKPTNFLEKLNVNATSSWRVGNESPLSMTTFSSVSDLSGEDDDTWYDPEEKCLKWKVSPKHFINEDLHCGIHLVKNALGGRRRDLFTGVMSVQHPLARNVRDDITVHVVFFGVDNQEAIKS</sequence>
<feature type="domain" description="PPM-type phosphatase" evidence="1">
    <location>
        <begin position="41"/>
        <end position="441"/>
    </location>
</feature>
<accession>A0A6G1LM78</accession>
<gene>
    <name evidence="2" type="ORF">EJ03DRAFT_323769</name>
</gene>
<dbReference type="GO" id="GO:0004741">
    <property type="term" value="F:[pyruvate dehydrogenase (acetyl-transferring)]-phosphatase activity"/>
    <property type="evidence" value="ECO:0007669"/>
    <property type="project" value="TreeGrafter"/>
</dbReference>
<proteinExistence type="predicted"/>
<reference evidence="2" key="1">
    <citation type="journal article" date="2020" name="Stud. Mycol.">
        <title>101 Dothideomycetes genomes: a test case for predicting lifestyles and emergence of pathogens.</title>
        <authorList>
            <person name="Haridas S."/>
            <person name="Albert R."/>
            <person name="Binder M."/>
            <person name="Bloem J."/>
            <person name="Labutti K."/>
            <person name="Salamov A."/>
            <person name="Andreopoulos B."/>
            <person name="Baker S."/>
            <person name="Barry K."/>
            <person name="Bills G."/>
            <person name="Bluhm B."/>
            <person name="Cannon C."/>
            <person name="Castanera R."/>
            <person name="Culley D."/>
            <person name="Daum C."/>
            <person name="Ezra D."/>
            <person name="Gonzalez J."/>
            <person name="Henrissat B."/>
            <person name="Kuo A."/>
            <person name="Liang C."/>
            <person name="Lipzen A."/>
            <person name="Lutzoni F."/>
            <person name="Magnuson J."/>
            <person name="Mondo S."/>
            <person name="Nolan M."/>
            <person name="Ohm R."/>
            <person name="Pangilinan J."/>
            <person name="Park H.-J."/>
            <person name="Ramirez L."/>
            <person name="Alfaro M."/>
            <person name="Sun H."/>
            <person name="Tritt A."/>
            <person name="Yoshinaga Y."/>
            <person name="Zwiers L.-H."/>
            <person name="Turgeon B."/>
            <person name="Goodwin S."/>
            <person name="Spatafora J."/>
            <person name="Crous P."/>
            <person name="Grigoriev I."/>
        </authorList>
    </citation>
    <scope>NUCLEOTIDE SEQUENCE</scope>
    <source>
        <strain evidence="2">CBS 116005</strain>
    </source>
</reference>
<evidence type="ECO:0000313" key="3">
    <source>
        <dbReference type="Proteomes" id="UP000799436"/>
    </source>
</evidence>
<dbReference type="Proteomes" id="UP000799436">
    <property type="component" value="Unassembled WGS sequence"/>
</dbReference>
<protein>
    <submittedName>
        <fullName evidence="2">Protein serine/threonine phosphatase 2C</fullName>
    </submittedName>
</protein>
<dbReference type="GO" id="GO:0005739">
    <property type="term" value="C:mitochondrion"/>
    <property type="evidence" value="ECO:0007669"/>
    <property type="project" value="TreeGrafter"/>
</dbReference>
<dbReference type="AlphaFoldDB" id="A0A6G1LM78"/>
<dbReference type="InterPro" id="IPR001932">
    <property type="entry name" value="PPM-type_phosphatase-like_dom"/>
</dbReference>
<dbReference type="SMART" id="SM00332">
    <property type="entry name" value="PP2Cc"/>
    <property type="match status" value="1"/>
</dbReference>
<organism evidence="2 3">
    <name type="scientific">Teratosphaeria nubilosa</name>
    <dbReference type="NCBI Taxonomy" id="161662"/>
    <lineage>
        <taxon>Eukaryota</taxon>
        <taxon>Fungi</taxon>
        <taxon>Dikarya</taxon>
        <taxon>Ascomycota</taxon>
        <taxon>Pezizomycotina</taxon>
        <taxon>Dothideomycetes</taxon>
        <taxon>Dothideomycetidae</taxon>
        <taxon>Mycosphaerellales</taxon>
        <taxon>Teratosphaeriaceae</taxon>
        <taxon>Teratosphaeria</taxon>
    </lineage>
</organism>
<keyword evidence="3" id="KW-1185">Reference proteome</keyword>
<dbReference type="SUPFAM" id="SSF81606">
    <property type="entry name" value="PP2C-like"/>
    <property type="match status" value="1"/>
</dbReference>
<name>A0A6G1LM78_9PEZI</name>
<dbReference type="PANTHER" id="PTHR13832:SF792">
    <property type="entry name" value="GM14286P"/>
    <property type="match status" value="1"/>
</dbReference>
<dbReference type="EMBL" id="ML995811">
    <property type="protein sequence ID" value="KAF2773274.1"/>
    <property type="molecule type" value="Genomic_DNA"/>
</dbReference>